<feature type="chain" id="PRO_5040229799" evidence="2">
    <location>
        <begin position="28"/>
        <end position="223"/>
    </location>
</feature>
<feature type="compositionally biased region" description="Polar residues" evidence="1">
    <location>
        <begin position="213"/>
        <end position="223"/>
    </location>
</feature>
<evidence type="ECO:0000256" key="2">
    <source>
        <dbReference type="SAM" id="SignalP"/>
    </source>
</evidence>
<name>A0A9P0F0Q5_BEMTA</name>
<reference evidence="3" key="1">
    <citation type="submission" date="2021-12" db="EMBL/GenBank/DDBJ databases">
        <authorList>
            <person name="King R."/>
        </authorList>
    </citation>
    <scope>NUCLEOTIDE SEQUENCE</scope>
</reference>
<proteinExistence type="predicted"/>
<dbReference type="Proteomes" id="UP001152759">
    <property type="component" value="Chromosome 10"/>
</dbReference>
<accession>A0A9P0F0Q5</accession>
<feature type="compositionally biased region" description="Low complexity" evidence="1">
    <location>
        <begin position="202"/>
        <end position="212"/>
    </location>
</feature>
<evidence type="ECO:0000313" key="3">
    <source>
        <dbReference type="EMBL" id="CAH0383451.1"/>
    </source>
</evidence>
<evidence type="ECO:0000313" key="4">
    <source>
        <dbReference type="Proteomes" id="UP001152759"/>
    </source>
</evidence>
<feature type="signal peptide" evidence="2">
    <location>
        <begin position="1"/>
        <end position="27"/>
    </location>
</feature>
<dbReference type="EMBL" id="OU963871">
    <property type="protein sequence ID" value="CAH0383451.1"/>
    <property type="molecule type" value="Genomic_DNA"/>
</dbReference>
<gene>
    <name evidence="3" type="ORF">BEMITA_LOCUS2901</name>
</gene>
<feature type="compositionally biased region" description="Pro residues" evidence="1">
    <location>
        <begin position="48"/>
        <end position="58"/>
    </location>
</feature>
<keyword evidence="2" id="KW-0732">Signal</keyword>
<evidence type="ECO:0000256" key="1">
    <source>
        <dbReference type="SAM" id="MobiDB-lite"/>
    </source>
</evidence>
<keyword evidence="4" id="KW-1185">Reference proteome</keyword>
<organism evidence="3 4">
    <name type="scientific">Bemisia tabaci</name>
    <name type="common">Sweetpotato whitefly</name>
    <name type="synonym">Aleurodes tabaci</name>
    <dbReference type="NCBI Taxonomy" id="7038"/>
    <lineage>
        <taxon>Eukaryota</taxon>
        <taxon>Metazoa</taxon>
        <taxon>Ecdysozoa</taxon>
        <taxon>Arthropoda</taxon>
        <taxon>Hexapoda</taxon>
        <taxon>Insecta</taxon>
        <taxon>Pterygota</taxon>
        <taxon>Neoptera</taxon>
        <taxon>Paraneoptera</taxon>
        <taxon>Hemiptera</taxon>
        <taxon>Sternorrhyncha</taxon>
        <taxon>Aleyrodoidea</taxon>
        <taxon>Aleyrodidae</taxon>
        <taxon>Aleyrodinae</taxon>
        <taxon>Bemisia</taxon>
    </lineage>
</organism>
<sequence length="223" mass="23632">MPKFSVLSRYGALVLVSLVINLCEVEAPTPRGGNVKGSSPSRRSPKNAPSPPKGCPPSPLLEKVCQESISNLYKAPDGTCLDYPPERCAVLAANGQLEQCKCTEPGHDCFADKCTQLPQCTIDMIRQENPKAFSGGSGIRGQNGKPSWQRATAAVLNKLPRGNSVKNFLAKSPTFARSLTGGVKKLSSSVRGRLSRSRSGSKSKGGVSRSSSNGWLSDTGRSP</sequence>
<dbReference type="AlphaFoldDB" id="A0A9P0F0Q5"/>
<feature type="region of interest" description="Disordered" evidence="1">
    <location>
        <begin position="30"/>
        <end position="58"/>
    </location>
</feature>
<feature type="region of interest" description="Disordered" evidence="1">
    <location>
        <begin position="182"/>
        <end position="223"/>
    </location>
</feature>
<protein>
    <submittedName>
        <fullName evidence="3">Uncharacterized protein</fullName>
    </submittedName>
</protein>